<comment type="similarity">
    <text evidence="1 3">Belongs to the bacterial ribosomal protein bS6 family.</text>
</comment>
<gene>
    <name evidence="3" type="primary">rpsF</name>
    <name evidence="4" type="ORF">A2Z78_00165</name>
</gene>
<evidence type="ECO:0000313" key="5">
    <source>
        <dbReference type="Proteomes" id="UP000176752"/>
    </source>
</evidence>
<sequence length="141" mass="16484">MRLYELTYFLSSNLTESESTSFSEKISSFVQENEGLLDKNFSIKEDLGKRKLGSPIKKEGQAYLGVLNFYFNPEKVEMLKTKLNSENQILRYIILAKKELKKIKAYRSLPQVPKIEKKVKPFSEKVDLKEIEKKLEEILDE</sequence>
<dbReference type="GO" id="GO:1990904">
    <property type="term" value="C:ribonucleoprotein complex"/>
    <property type="evidence" value="ECO:0007669"/>
    <property type="project" value="UniProtKB-KW"/>
</dbReference>
<dbReference type="SUPFAM" id="SSF54995">
    <property type="entry name" value="Ribosomal protein S6"/>
    <property type="match status" value="1"/>
</dbReference>
<dbReference type="HAMAP" id="MF_00360">
    <property type="entry name" value="Ribosomal_bS6"/>
    <property type="match status" value="1"/>
</dbReference>
<dbReference type="AlphaFoldDB" id="A0A1G2DVX5"/>
<evidence type="ECO:0000256" key="1">
    <source>
        <dbReference type="ARBA" id="ARBA00009512"/>
    </source>
</evidence>
<dbReference type="InterPro" id="IPR000529">
    <property type="entry name" value="Ribosomal_bS6"/>
</dbReference>
<dbReference type="InterPro" id="IPR020814">
    <property type="entry name" value="Ribosomal_S6_plastid/chlpt"/>
</dbReference>
<protein>
    <recommendedName>
        <fullName evidence="2 3">Small ribosomal subunit protein bS6</fullName>
    </recommendedName>
</protein>
<dbReference type="Pfam" id="PF01250">
    <property type="entry name" value="Ribosomal_S6"/>
    <property type="match status" value="1"/>
</dbReference>
<dbReference type="EMBL" id="MHLV01000016">
    <property type="protein sequence ID" value="OGZ17713.1"/>
    <property type="molecule type" value="Genomic_DNA"/>
</dbReference>
<dbReference type="GO" id="GO:0005840">
    <property type="term" value="C:ribosome"/>
    <property type="evidence" value="ECO:0007669"/>
    <property type="project" value="UniProtKB-KW"/>
</dbReference>
<dbReference type="GO" id="GO:0006412">
    <property type="term" value="P:translation"/>
    <property type="evidence" value="ECO:0007669"/>
    <property type="project" value="UniProtKB-UniRule"/>
</dbReference>
<comment type="function">
    <text evidence="3">Binds together with bS18 to 16S ribosomal RNA.</text>
</comment>
<dbReference type="Proteomes" id="UP000176752">
    <property type="component" value="Unassembled WGS sequence"/>
</dbReference>
<keyword evidence="3" id="KW-0694">RNA-binding</keyword>
<reference evidence="4 5" key="1">
    <citation type="journal article" date="2016" name="Nat. Commun.">
        <title>Thousands of microbial genomes shed light on interconnected biogeochemical processes in an aquifer system.</title>
        <authorList>
            <person name="Anantharaman K."/>
            <person name="Brown C.T."/>
            <person name="Hug L.A."/>
            <person name="Sharon I."/>
            <person name="Castelle C.J."/>
            <person name="Probst A.J."/>
            <person name="Thomas B.C."/>
            <person name="Singh A."/>
            <person name="Wilkins M.J."/>
            <person name="Karaoz U."/>
            <person name="Brodie E.L."/>
            <person name="Williams K.H."/>
            <person name="Hubbard S.S."/>
            <person name="Banfield J.F."/>
        </authorList>
    </citation>
    <scope>NUCLEOTIDE SEQUENCE [LARGE SCALE GENOMIC DNA]</scope>
</reference>
<dbReference type="CDD" id="cd00473">
    <property type="entry name" value="bS6"/>
    <property type="match status" value="1"/>
</dbReference>
<dbReference type="STRING" id="1801660.A2Z78_00165"/>
<proteinExistence type="inferred from homology"/>
<keyword evidence="3" id="KW-0687">Ribonucleoprotein</keyword>
<evidence type="ECO:0000256" key="2">
    <source>
        <dbReference type="ARBA" id="ARBA00035294"/>
    </source>
</evidence>
<dbReference type="GO" id="GO:0003735">
    <property type="term" value="F:structural constituent of ribosome"/>
    <property type="evidence" value="ECO:0007669"/>
    <property type="project" value="InterPro"/>
</dbReference>
<dbReference type="NCBIfam" id="TIGR00166">
    <property type="entry name" value="S6"/>
    <property type="match status" value="1"/>
</dbReference>
<name>A0A1G2DVX5_9BACT</name>
<keyword evidence="3" id="KW-0699">rRNA-binding</keyword>
<evidence type="ECO:0000256" key="3">
    <source>
        <dbReference type="HAMAP-Rule" id="MF_00360"/>
    </source>
</evidence>
<keyword evidence="3 4" id="KW-0689">Ribosomal protein</keyword>
<dbReference type="Gene3D" id="3.30.70.60">
    <property type="match status" value="1"/>
</dbReference>
<dbReference type="GO" id="GO:0019843">
    <property type="term" value="F:rRNA binding"/>
    <property type="evidence" value="ECO:0007669"/>
    <property type="project" value="UniProtKB-UniRule"/>
</dbReference>
<organism evidence="4 5">
    <name type="scientific">Candidatus Nealsonbacteria bacterium RBG_13_36_15</name>
    <dbReference type="NCBI Taxonomy" id="1801660"/>
    <lineage>
        <taxon>Bacteria</taxon>
        <taxon>Candidatus Nealsoniibacteriota</taxon>
    </lineage>
</organism>
<comment type="caution">
    <text evidence="4">The sequence shown here is derived from an EMBL/GenBank/DDBJ whole genome shotgun (WGS) entry which is preliminary data.</text>
</comment>
<evidence type="ECO:0000313" key="4">
    <source>
        <dbReference type="EMBL" id="OGZ17713.1"/>
    </source>
</evidence>
<accession>A0A1G2DVX5</accession>
<dbReference type="InterPro" id="IPR035980">
    <property type="entry name" value="Ribosomal_bS6_sf"/>
</dbReference>
<dbReference type="InterPro" id="IPR014717">
    <property type="entry name" value="Transl_elong_EF1B/ribsomal_bS6"/>
</dbReference>